<keyword evidence="3" id="KW-1185">Reference proteome</keyword>
<feature type="transmembrane region" description="Helical" evidence="1">
    <location>
        <begin position="44"/>
        <end position="69"/>
    </location>
</feature>
<keyword evidence="1" id="KW-0812">Transmembrane</keyword>
<proteinExistence type="predicted"/>
<feature type="transmembrane region" description="Helical" evidence="1">
    <location>
        <begin position="6"/>
        <end position="32"/>
    </location>
</feature>
<accession>A0A1M5A8T6</accession>
<reference evidence="3" key="1">
    <citation type="submission" date="2016-11" db="EMBL/GenBank/DDBJ databases">
        <authorList>
            <person name="Varghese N."/>
            <person name="Submissions S."/>
        </authorList>
    </citation>
    <scope>NUCLEOTIDE SEQUENCE [LARGE SCALE GENOMIC DNA]</scope>
    <source>
        <strain evidence="3">DSM 10124</strain>
    </source>
</reference>
<evidence type="ECO:0000313" key="3">
    <source>
        <dbReference type="Proteomes" id="UP000184423"/>
    </source>
</evidence>
<evidence type="ECO:0000256" key="1">
    <source>
        <dbReference type="SAM" id="Phobius"/>
    </source>
</evidence>
<dbReference type="RefSeq" id="WP_073249599.1">
    <property type="nucleotide sequence ID" value="NZ_FQVG01000048.1"/>
</dbReference>
<organism evidence="2 3">
    <name type="scientific">Caloramator proteoclasticus DSM 10124</name>
    <dbReference type="NCBI Taxonomy" id="1121262"/>
    <lineage>
        <taxon>Bacteria</taxon>
        <taxon>Bacillati</taxon>
        <taxon>Bacillota</taxon>
        <taxon>Clostridia</taxon>
        <taxon>Eubacteriales</taxon>
        <taxon>Clostridiaceae</taxon>
        <taxon>Caloramator</taxon>
    </lineage>
</organism>
<dbReference type="EMBL" id="FQVG01000048">
    <property type="protein sequence ID" value="SHF26565.1"/>
    <property type="molecule type" value="Genomic_DNA"/>
</dbReference>
<keyword evidence="1" id="KW-1133">Transmembrane helix</keyword>
<protein>
    <submittedName>
        <fullName evidence="2">Niacin transporter</fullName>
    </submittedName>
</protein>
<feature type="transmembrane region" description="Helical" evidence="1">
    <location>
        <begin position="101"/>
        <end position="122"/>
    </location>
</feature>
<evidence type="ECO:0000313" key="2">
    <source>
        <dbReference type="EMBL" id="SHF26565.1"/>
    </source>
</evidence>
<feature type="transmembrane region" description="Helical" evidence="1">
    <location>
        <begin position="128"/>
        <end position="151"/>
    </location>
</feature>
<keyword evidence="1" id="KW-0472">Membrane</keyword>
<sequence length="164" mass="17771">MKTRELTIGAVFAALSILIPLAFGGFLTLHLGPFTATIMSHVPLFLSMLISPQVAAMVGASSALGFFIKLGRPEVTARALMHIIVGYFGGWLVKRGVKYEIVLLIVLPIHALLEAFIVIPIVGLDYRMFYIVAVGTAIHHLIDSAISVFFARTTGLYTLKKSAN</sequence>
<gene>
    <name evidence="2" type="ORF">SAMN02746091_02130</name>
</gene>
<name>A0A1M5A8T6_9CLOT</name>
<dbReference type="Proteomes" id="UP000184423">
    <property type="component" value="Unassembled WGS sequence"/>
</dbReference>
<dbReference type="AlphaFoldDB" id="A0A1M5A8T6"/>